<evidence type="ECO:0000259" key="2">
    <source>
        <dbReference type="Pfam" id="PF22570"/>
    </source>
</evidence>
<proteinExistence type="predicted"/>
<feature type="domain" description="LiaF transmembrane" evidence="2">
    <location>
        <begin position="9"/>
        <end position="101"/>
    </location>
</feature>
<reference evidence="3 4" key="1">
    <citation type="submission" date="2020-08" db="EMBL/GenBank/DDBJ databases">
        <title>A Genomic Blueprint of the Chicken Gut Microbiome.</title>
        <authorList>
            <person name="Gilroy R."/>
            <person name="Ravi A."/>
            <person name="Getino M."/>
            <person name="Pursley I."/>
            <person name="Horton D.L."/>
            <person name="Alikhan N.-F."/>
            <person name="Baker D."/>
            <person name="Gharbi K."/>
            <person name="Hall N."/>
            <person name="Watson M."/>
            <person name="Adriaenssens E.M."/>
            <person name="Foster-Nyarko E."/>
            <person name="Jarju S."/>
            <person name="Secka A."/>
            <person name="Antonio M."/>
            <person name="Oren A."/>
            <person name="Chaudhuri R."/>
            <person name="La Ragione R.M."/>
            <person name="Hildebrand F."/>
            <person name="Pallen M.J."/>
        </authorList>
    </citation>
    <scope>NUCLEOTIDE SEQUENCE [LARGE SCALE GENOMIC DNA]</scope>
    <source>
        <strain evidence="3 4">Sa2BVA9</strain>
    </source>
</reference>
<gene>
    <name evidence="3" type="ORF">H9647_16180</name>
</gene>
<keyword evidence="1" id="KW-0812">Transmembrane</keyword>
<dbReference type="InterPro" id="IPR054331">
    <property type="entry name" value="LiaF_TM"/>
</dbReference>
<dbReference type="EMBL" id="JACSQL010000008">
    <property type="protein sequence ID" value="MBD7969599.1"/>
    <property type="molecule type" value="Genomic_DNA"/>
</dbReference>
<dbReference type="RefSeq" id="WP_191801845.1">
    <property type="nucleotide sequence ID" value="NZ_JACSQL010000008.1"/>
</dbReference>
<accession>A0ABR8T2R8</accession>
<comment type="caution">
    <text evidence="3">The sequence shown here is derived from an EMBL/GenBank/DDBJ whole genome shotgun (WGS) entry which is preliminary data.</text>
</comment>
<sequence>MRYTKEKNLAIILIAIGALLLLGKFIPFLGFISGTIMSYLIPVIMIAIGYYGIKRGNALFGYIILIIGVLYLLSKLAWLIGPLLAIGLIIFGISMLRGRGVKRY</sequence>
<dbReference type="Pfam" id="PF22570">
    <property type="entry name" value="LiaF-TM"/>
    <property type="match status" value="1"/>
</dbReference>
<feature type="transmembrane region" description="Helical" evidence="1">
    <location>
        <begin position="79"/>
        <end position="96"/>
    </location>
</feature>
<evidence type="ECO:0000256" key="1">
    <source>
        <dbReference type="SAM" id="Phobius"/>
    </source>
</evidence>
<protein>
    <recommendedName>
        <fullName evidence="2">LiaF transmembrane domain-containing protein</fullName>
    </recommendedName>
</protein>
<dbReference type="Proteomes" id="UP000608071">
    <property type="component" value="Unassembled WGS sequence"/>
</dbReference>
<feature type="transmembrane region" description="Helical" evidence="1">
    <location>
        <begin position="36"/>
        <end position="53"/>
    </location>
</feature>
<evidence type="ECO:0000313" key="4">
    <source>
        <dbReference type="Proteomes" id="UP000608071"/>
    </source>
</evidence>
<keyword evidence="1" id="KW-1133">Transmembrane helix</keyword>
<name>A0ABR8T2R8_9BACL</name>
<feature type="transmembrane region" description="Helical" evidence="1">
    <location>
        <begin position="58"/>
        <end position="73"/>
    </location>
</feature>
<organism evidence="3 4">
    <name type="scientific">Paenibacillus gallinarum</name>
    <dbReference type="NCBI Taxonomy" id="2762232"/>
    <lineage>
        <taxon>Bacteria</taxon>
        <taxon>Bacillati</taxon>
        <taxon>Bacillota</taxon>
        <taxon>Bacilli</taxon>
        <taxon>Bacillales</taxon>
        <taxon>Paenibacillaceae</taxon>
        <taxon>Paenibacillus</taxon>
    </lineage>
</organism>
<feature type="transmembrane region" description="Helical" evidence="1">
    <location>
        <begin position="9"/>
        <end position="30"/>
    </location>
</feature>
<keyword evidence="1" id="KW-0472">Membrane</keyword>
<keyword evidence="4" id="KW-1185">Reference proteome</keyword>
<evidence type="ECO:0000313" key="3">
    <source>
        <dbReference type="EMBL" id="MBD7969599.1"/>
    </source>
</evidence>